<protein>
    <submittedName>
        <fullName evidence="2">DUF3526 domain-containing protein</fullName>
    </submittedName>
</protein>
<gene>
    <name evidence="2" type="ORF">AHTJR_12205</name>
</gene>
<dbReference type="InterPro" id="IPR021913">
    <property type="entry name" value="DUF3526"/>
</dbReference>
<feature type="transmembrane region" description="Helical" evidence="1">
    <location>
        <begin position="241"/>
        <end position="261"/>
    </location>
</feature>
<accession>A0A4P7B5J4</accession>
<reference evidence="2 3" key="1">
    <citation type="submission" date="2019-03" db="EMBL/GenBank/DDBJ databases">
        <title>Complete genome sequence of two outbreak-associated Acinetobacter haemolyticus strains.</title>
        <authorList>
            <person name="Bai L."/>
            <person name="Zhang S.-C."/>
            <person name="Deng Y."/>
            <person name="Song C.-C."/>
            <person name="Kang G.-B."/>
            <person name="Dong Y."/>
            <person name="Wang Y."/>
            <person name="Gao F."/>
            <person name="Huang H."/>
        </authorList>
    </citation>
    <scope>NUCLEOTIDE SEQUENCE [LARGE SCALE GENOMIC DNA]</scope>
    <source>
        <strain evidence="2 3">TJR01</strain>
    </source>
</reference>
<feature type="transmembrane region" description="Helical" evidence="1">
    <location>
        <begin position="182"/>
        <end position="204"/>
    </location>
</feature>
<evidence type="ECO:0000313" key="2">
    <source>
        <dbReference type="EMBL" id="QBQ16982.1"/>
    </source>
</evidence>
<proteinExistence type="predicted"/>
<dbReference type="Proteomes" id="UP000294395">
    <property type="component" value="Chromosome"/>
</dbReference>
<dbReference type="RefSeq" id="WP_134252805.1">
    <property type="nucleotide sequence ID" value="NZ_CP038009.1"/>
</dbReference>
<keyword evidence="1" id="KW-1133">Transmembrane helix</keyword>
<dbReference type="PANTHER" id="PTHR43471">
    <property type="entry name" value="ABC TRANSPORTER PERMEASE"/>
    <property type="match status" value="1"/>
</dbReference>
<feature type="transmembrane region" description="Helical" evidence="1">
    <location>
        <begin position="132"/>
        <end position="152"/>
    </location>
</feature>
<sequence>MKWLIHEWRLFQRSTLSVVAILLLLALTTMSVWSGLKEVERQHQTIEHLASIHEQDVAAIADQYADAGDVGYPAYYTFHNTWDAPSDAAFLALGLRDAAPYVLRVRALGLQAQLYEGEVFNPELALSGRFDFAFVLIYLVPLFVIALLHDLISVERQSGRLGLLLSLPDGTRIWRRRVALRYGLLLTCLVVPVLIGAVVAGTAWTTVSMVVFVVASYLAFWVGLALLVATRGWRSVTNATALMGAWVMLTLVLPTLANVALVRTIPVHQGVDLMLAQRQIVHGAWEVPREQTMQRFFESHPEWKDTAPLAKGFQWKWYFAFHQVGDESVAGQAQQYREGLLKRQAWTDRIGWFLPGVGAQVALHQFANTDLPAQLHYQDQIANYHKQIRTYYYPYLFHDLEFNSTEFDARPVFKPDSHDAGSIHMHTWIMLILCWLIAGLGIRSIYNC</sequence>
<evidence type="ECO:0000256" key="1">
    <source>
        <dbReference type="SAM" id="Phobius"/>
    </source>
</evidence>
<keyword evidence="1" id="KW-0472">Membrane</keyword>
<feature type="transmembrane region" description="Helical" evidence="1">
    <location>
        <begin position="210"/>
        <end position="229"/>
    </location>
</feature>
<dbReference type="PANTHER" id="PTHR43471:SF1">
    <property type="entry name" value="ABC TRANSPORTER PERMEASE PROTEIN NOSY-RELATED"/>
    <property type="match status" value="1"/>
</dbReference>
<name>A0A4P7B5J4_ACIHA</name>
<feature type="transmembrane region" description="Helical" evidence="1">
    <location>
        <begin position="425"/>
        <end position="446"/>
    </location>
</feature>
<evidence type="ECO:0000313" key="3">
    <source>
        <dbReference type="Proteomes" id="UP000294395"/>
    </source>
</evidence>
<dbReference type="Pfam" id="PF12040">
    <property type="entry name" value="DUF3526"/>
    <property type="match status" value="1"/>
</dbReference>
<organism evidence="2 3">
    <name type="scientific">Acinetobacter haemolyticus</name>
    <dbReference type="NCBI Taxonomy" id="29430"/>
    <lineage>
        <taxon>Bacteria</taxon>
        <taxon>Pseudomonadati</taxon>
        <taxon>Pseudomonadota</taxon>
        <taxon>Gammaproteobacteria</taxon>
        <taxon>Moraxellales</taxon>
        <taxon>Moraxellaceae</taxon>
        <taxon>Acinetobacter</taxon>
    </lineage>
</organism>
<dbReference type="EMBL" id="CP038009">
    <property type="protein sequence ID" value="QBQ16982.1"/>
    <property type="molecule type" value="Genomic_DNA"/>
</dbReference>
<keyword evidence="1" id="KW-0812">Transmembrane</keyword>
<dbReference type="AlphaFoldDB" id="A0A4P7B5J4"/>